<feature type="transmembrane region" description="Helical" evidence="7">
    <location>
        <begin position="250"/>
        <end position="276"/>
    </location>
</feature>
<dbReference type="GO" id="GO:0016887">
    <property type="term" value="F:ATP hydrolysis activity"/>
    <property type="evidence" value="ECO:0007669"/>
    <property type="project" value="InterPro"/>
</dbReference>
<dbReference type="InterPro" id="IPR003593">
    <property type="entry name" value="AAA+_ATPase"/>
</dbReference>
<evidence type="ECO:0000256" key="2">
    <source>
        <dbReference type="ARBA" id="ARBA00022692"/>
    </source>
</evidence>
<feature type="transmembrane region" description="Helical" evidence="7">
    <location>
        <begin position="170"/>
        <end position="186"/>
    </location>
</feature>
<dbReference type="GO" id="GO:0015421">
    <property type="term" value="F:ABC-type oligopeptide transporter activity"/>
    <property type="evidence" value="ECO:0007669"/>
    <property type="project" value="TreeGrafter"/>
</dbReference>
<feature type="transmembrane region" description="Helical" evidence="7">
    <location>
        <begin position="66"/>
        <end position="87"/>
    </location>
</feature>
<dbReference type="SUPFAM" id="SSF52540">
    <property type="entry name" value="P-loop containing nucleoside triphosphate hydrolases"/>
    <property type="match status" value="1"/>
</dbReference>
<dbReference type="EMBL" id="NFLB01000013">
    <property type="protein sequence ID" value="OUQ04226.1"/>
    <property type="molecule type" value="Genomic_DNA"/>
</dbReference>
<evidence type="ECO:0000256" key="1">
    <source>
        <dbReference type="ARBA" id="ARBA00004651"/>
    </source>
</evidence>
<keyword evidence="5 7" id="KW-1133">Transmembrane helix</keyword>
<dbReference type="GO" id="GO:0005524">
    <property type="term" value="F:ATP binding"/>
    <property type="evidence" value="ECO:0007669"/>
    <property type="project" value="UniProtKB-KW"/>
</dbReference>
<dbReference type="InterPro" id="IPR039421">
    <property type="entry name" value="Type_1_exporter"/>
</dbReference>
<dbReference type="SMART" id="SM00382">
    <property type="entry name" value="AAA"/>
    <property type="match status" value="1"/>
</dbReference>
<organism evidence="10 11">
    <name type="scientific">Thomasclavelia spiroformis</name>
    <dbReference type="NCBI Taxonomy" id="29348"/>
    <lineage>
        <taxon>Bacteria</taxon>
        <taxon>Bacillati</taxon>
        <taxon>Bacillota</taxon>
        <taxon>Erysipelotrichia</taxon>
        <taxon>Erysipelotrichales</taxon>
        <taxon>Coprobacillaceae</taxon>
        <taxon>Thomasclavelia</taxon>
    </lineage>
</organism>
<dbReference type="InterPro" id="IPR036640">
    <property type="entry name" value="ABC1_TM_sf"/>
</dbReference>
<dbReference type="InterPro" id="IPR027417">
    <property type="entry name" value="P-loop_NTPase"/>
</dbReference>
<feature type="transmembrane region" description="Helical" evidence="7">
    <location>
        <begin position="147"/>
        <end position="164"/>
    </location>
</feature>
<comment type="caution">
    <text evidence="10">The sequence shown here is derived from an EMBL/GenBank/DDBJ whole genome shotgun (WGS) entry which is preliminary data.</text>
</comment>
<proteinExistence type="predicted"/>
<accession>A0A1Y4QG53</accession>
<dbReference type="PROSITE" id="PS50929">
    <property type="entry name" value="ABC_TM1F"/>
    <property type="match status" value="1"/>
</dbReference>
<dbReference type="Pfam" id="PF00664">
    <property type="entry name" value="ABC_membrane"/>
    <property type="match status" value="1"/>
</dbReference>
<dbReference type="PROSITE" id="PS50893">
    <property type="entry name" value="ABC_TRANSPORTER_2"/>
    <property type="match status" value="1"/>
</dbReference>
<name>A0A1Y4QG53_9FIRM</name>
<reference evidence="11" key="1">
    <citation type="submission" date="2017-04" db="EMBL/GenBank/DDBJ databases">
        <title>Function of individual gut microbiota members based on whole genome sequencing of pure cultures obtained from chicken caecum.</title>
        <authorList>
            <person name="Medvecky M."/>
            <person name="Cejkova D."/>
            <person name="Polansky O."/>
            <person name="Karasova D."/>
            <person name="Kubasova T."/>
            <person name="Cizek A."/>
            <person name="Rychlik I."/>
        </authorList>
    </citation>
    <scope>NUCLEOTIDE SEQUENCE [LARGE SCALE GENOMIC DNA]</scope>
    <source>
        <strain evidence="11">An149</strain>
    </source>
</reference>
<keyword evidence="2 7" id="KW-0812">Transmembrane</keyword>
<dbReference type="Pfam" id="PF00005">
    <property type="entry name" value="ABC_tran"/>
    <property type="match status" value="1"/>
</dbReference>
<sequence>MNKQIHGGFNMKTWIKKHFALTDKGAGDIVKAIISSFLLCVANFLPAMLLLLFLDELVLQNLKNHLLYIIFSIIVLIIIYILLNVNYDDLYNTTYKESANLRIDIANTLSKLPLSYFSKHNLSDLSQTIMSDVAAIEHAMSHSIPRVFAIILFFPIISICLIIGNIKLGLAVVLPITLGYLLVIFSKKMQIKENKKYYLKLRDNSESFQEAIENAQEIRSYGLNEKLNKDLYRKMDESEKIHIKSEMSSAIPLLLSNLVMQLSLALVLVIGVKLLINNEINLLYLFAYILSAIKIKELVEGAVENVSEVYYLDAMIARINEIRQTPIQSGQDTSINTYDISLEDVYFSYNQDTPVLNGVSFVAKQNEVTALVGLSGCGKTSILRLISRLYDYDCGKITIDGKDIKDISTDSLFTNIAIVFQDVTLFNTSIMENIRIGNKQASDDEVFMAAKAANCDEFINKLPDGYQTIISENGATLSGGQRQRLSIARAILKNAPIIILDEIAAALDVENEQKIQESLNKLIANKTVIIISHRLKSIENVDKIVVIDQGKVESVGNHAKLLQTSTIYKKLYENAQLAENFQY</sequence>
<dbReference type="InterPro" id="IPR003439">
    <property type="entry name" value="ABC_transporter-like_ATP-bd"/>
</dbReference>
<evidence type="ECO:0000259" key="8">
    <source>
        <dbReference type="PROSITE" id="PS50893"/>
    </source>
</evidence>
<evidence type="ECO:0000256" key="7">
    <source>
        <dbReference type="SAM" id="Phobius"/>
    </source>
</evidence>
<protein>
    <submittedName>
        <fullName evidence="10">ABC transporter ATP-binding protein</fullName>
    </submittedName>
</protein>
<dbReference type="PANTHER" id="PTHR43394:SF1">
    <property type="entry name" value="ATP-BINDING CASSETTE SUB-FAMILY B MEMBER 10, MITOCHONDRIAL"/>
    <property type="match status" value="1"/>
</dbReference>
<dbReference type="PANTHER" id="PTHR43394">
    <property type="entry name" value="ATP-DEPENDENT PERMEASE MDL1, MITOCHONDRIAL"/>
    <property type="match status" value="1"/>
</dbReference>
<evidence type="ECO:0000256" key="3">
    <source>
        <dbReference type="ARBA" id="ARBA00022741"/>
    </source>
</evidence>
<feature type="domain" description="ABC transmembrane type-1" evidence="9">
    <location>
        <begin position="32"/>
        <end position="309"/>
    </location>
</feature>
<dbReference type="Proteomes" id="UP000196258">
    <property type="component" value="Unassembled WGS sequence"/>
</dbReference>
<feature type="transmembrane region" description="Helical" evidence="7">
    <location>
        <begin position="32"/>
        <end position="54"/>
    </location>
</feature>
<dbReference type="GO" id="GO:0005886">
    <property type="term" value="C:plasma membrane"/>
    <property type="evidence" value="ECO:0007669"/>
    <property type="project" value="UniProtKB-SubCell"/>
</dbReference>
<comment type="subcellular location">
    <subcellularLocation>
        <location evidence="1">Cell membrane</location>
        <topology evidence="1">Multi-pass membrane protein</topology>
    </subcellularLocation>
</comment>
<evidence type="ECO:0000313" key="10">
    <source>
        <dbReference type="EMBL" id="OUQ04226.1"/>
    </source>
</evidence>
<dbReference type="InterPro" id="IPR011527">
    <property type="entry name" value="ABC1_TM_dom"/>
</dbReference>
<dbReference type="PROSITE" id="PS00211">
    <property type="entry name" value="ABC_TRANSPORTER_1"/>
    <property type="match status" value="1"/>
</dbReference>
<evidence type="ECO:0000259" key="9">
    <source>
        <dbReference type="PROSITE" id="PS50929"/>
    </source>
</evidence>
<dbReference type="SUPFAM" id="SSF90123">
    <property type="entry name" value="ABC transporter transmembrane region"/>
    <property type="match status" value="1"/>
</dbReference>
<dbReference type="Gene3D" id="1.20.1560.10">
    <property type="entry name" value="ABC transporter type 1, transmembrane domain"/>
    <property type="match status" value="1"/>
</dbReference>
<dbReference type="InterPro" id="IPR017871">
    <property type="entry name" value="ABC_transporter-like_CS"/>
</dbReference>
<keyword evidence="4 10" id="KW-0067">ATP-binding</keyword>
<evidence type="ECO:0000256" key="6">
    <source>
        <dbReference type="ARBA" id="ARBA00023136"/>
    </source>
</evidence>
<feature type="domain" description="ABC transporter" evidence="8">
    <location>
        <begin position="340"/>
        <end position="574"/>
    </location>
</feature>
<gene>
    <name evidence="10" type="ORF">B5E91_11025</name>
</gene>
<evidence type="ECO:0000256" key="4">
    <source>
        <dbReference type="ARBA" id="ARBA00022840"/>
    </source>
</evidence>
<dbReference type="Gene3D" id="3.40.50.300">
    <property type="entry name" value="P-loop containing nucleotide triphosphate hydrolases"/>
    <property type="match status" value="1"/>
</dbReference>
<keyword evidence="3" id="KW-0547">Nucleotide-binding</keyword>
<dbReference type="AlphaFoldDB" id="A0A1Y4QG53"/>
<keyword evidence="6 7" id="KW-0472">Membrane</keyword>
<dbReference type="FunFam" id="3.40.50.300:FF:001443">
    <property type="entry name" value="ABC transporter, ATP-binding protein"/>
    <property type="match status" value="1"/>
</dbReference>
<evidence type="ECO:0000256" key="5">
    <source>
        <dbReference type="ARBA" id="ARBA00022989"/>
    </source>
</evidence>
<evidence type="ECO:0000313" key="11">
    <source>
        <dbReference type="Proteomes" id="UP000196258"/>
    </source>
</evidence>